<dbReference type="SUPFAM" id="SSF53098">
    <property type="entry name" value="Ribonuclease H-like"/>
    <property type="match status" value="1"/>
</dbReference>
<keyword evidence="10" id="KW-1185">Reference proteome</keyword>
<dbReference type="PANTHER" id="PTHR46481:SF10">
    <property type="entry name" value="ZINC FINGER BED DOMAIN-CONTAINING PROTEIN 39"/>
    <property type="match status" value="1"/>
</dbReference>
<evidence type="ECO:0000256" key="1">
    <source>
        <dbReference type="ARBA" id="ARBA00004123"/>
    </source>
</evidence>
<keyword evidence="4" id="KW-0862">Zinc</keyword>
<comment type="caution">
    <text evidence="9">The sequence shown here is derived from an EMBL/GenBank/DDBJ whole genome shotgun (WGS) entry which is preliminary data.</text>
</comment>
<evidence type="ECO:0000256" key="7">
    <source>
        <dbReference type="SAM" id="MobiDB-lite"/>
    </source>
</evidence>
<dbReference type="SMART" id="SM00614">
    <property type="entry name" value="ZnF_BED"/>
    <property type="match status" value="1"/>
</dbReference>
<organism evidence="9 10">
    <name type="scientific">Rhizophagus clarus</name>
    <dbReference type="NCBI Taxonomy" id="94130"/>
    <lineage>
        <taxon>Eukaryota</taxon>
        <taxon>Fungi</taxon>
        <taxon>Fungi incertae sedis</taxon>
        <taxon>Mucoromycota</taxon>
        <taxon>Glomeromycotina</taxon>
        <taxon>Glomeromycetes</taxon>
        <taxon>Glomerales</taxon>
        <taxon>Glomeraceae</taxon>
        <taxon>Rhizophagus</taxon>
    </lineage>
</organism>
<evidence type="ECO:0000256" key="6">
    <source>
        <dbReference type="SAM" id="Coils"/>
    </source>
</evidence>
<evidence type="ECO:0000256" key="3">
    <source>
        <dbReference type="ARBA" id="ARBA00022771"/>
    </source>
</evidence>
<dbReference type="PANTHER" id="PTHR46481">
    <property type="entry name" value="ZINC FINGER BED DOMAIN-CONTAINING PROTEIN 4"/>
    <property type="match status" value="1"/>
</dbReference>
<feature type="compositionally biased region" description="Polar residues" evidence="7">
    <location>
        <begin position="1"/>
        <end position="13"/>
    </location>
</feature>
<dbReference type="Pfam" id="PF05699">
    <property type="entry name" value="Dimer_Tnp_hAT"/>
    <property type="match status" value="1"/>
</dbReference>
<reference evidence="9 10" key="1">
    <citation type="submission" date="2017-11" db="EMBL/GenBank/DDBJ databases">
        <title>The genome of Rhizophagus clarus HR1 reveals common genetic basis of auxotrophy among arbuscular mycorrhizal fungi.</title>
        <authorList>
            <person name="Kobayashi Y."/>
        </authorList>
    </citation>
    <scope>NUCLEOTIDE SEQUENCE [LARGE SCALE GENOMIC DNA]</scope>
    <source>
        <strain evidence="9 10">HR1</strain>
    </source>
</reference>
<dbReference type="GO" id="GO:0046983">
    <property type="term" value="F:protein dimerization activity"/>
    <property type="evidence" value="ECO:0007669"/>
    <property type="project" value="InterPro"/>
</dbReference>
<accession>A0A2Z6RK68</accession>
<dbReference type="GO" id="GO:0005634">
    <property type="term" value="C:nucleus"/>
    <property type="evidence" value="ECO:0007669"/>
    <property type="project" value="UniProtKB-SubCell"/>
</dbReference>
<dbReference type="InterPro" id="IPR016024">
    <property type="entry name" value="ARM-type_fold"/>
</dbReference>
<evidence type="ECO:0000256" key="2">
    <source>
        <dbReference type="ARBA" id="ARBA00022723"/>
    </source>
</evidence>
<dbReference type="InterPro" id="IPR008906">
    <property type="entry name" value="HATC_C_dom"/>
</dbReference>
<name>A0A2Z6RK68_9GLOM</name>
<dbReference type="AlphaFoldDB" id="A0A2Z6RK68"/>
<feature type="region of interest" description="Disordered" evidence="7">
    <location>
        <begin position="439"/>
        <end position="524"/>
    </location>
</feature>
<keyword evidence="5" id="KW-0539">Nucleus</keyword>
<feature type="compositionally biased region" description="Acidic residues" evidence="7">
    <location>
        <begin position="439"/>
        <end position="480"/>
    </location>
</feature>
<evidence type="ECO:0000313" key="10">
    <source>
        <dbReference type="Proteomes" id="UP000247702"/>
    </source>
</evidence>
<feature type="compositionally biased region" description="Low complexity" evidence="7">
    <location>
        <begin position="491"/>
        <end position="517"/>
    </location>
</feature>
<evidence type="ECO:0000313" key="9">
    <source>
        <dbReference type="EMBL" id="GBB92768.1"/>
    </source>
</evidence>
<keyword evidence="2" id="KW-0479">Metal-binding</keyword>
<feature type="coiled-coil region" evidence="6">
    <location>
        <begin position="284"/>
        <end position="311"/>
    </location>
</feature>
<evidence type="ECO:0000256" key="5">
    <source>
        <dbReference type="ARBA" id="ARBA00023242"/>
    </source>
</evidence>
<keyword evidence="6" id="KW-0175">Coiled coil</keyword>
<dbReference type="SUPFAM" id="SSF48371">
    <property type="entry name" value="ARM repeat"/>
    <property type="match status" value="1"/>
</dbReference>
<dbReference type="InterPro" id="IPR052035">
    <property type="entry name" value="ZnF_BED_domain_contain"/>
</dbReference>
<dbReference type="Proteomes" id="UP000247702">
    <property type="component" value="Unassembled WGS sequence"/>
</dbReference>
<sequence length="714" mass="83323">MPPKRANSSTESLHASKRLASDITDEQEPQIIPKSANKTSWVWDYFVEKTDGRVYCQYIEKDGENEIVCGASLLYKTQTSSMSYHLGDKHKVFNKKKEQQLKIDDQIKKFTPHKEPKQQYLRNGLTDWLVTDGTLKADIGAGYQEALLQMKQLINETCTYAAITTDLWTARNNQGYIGITGHWLTPNMELYDILICIDLIKYPHTAENIRLALVKKIQELHLNDKVKHAVTDNGANVVKAIREWDGVDRIACTSHTLQLCVMKGLRKIKSYACRFRKLNQFFNSPKQAERLERAQIEIANLNKEITRQTLTSSDRELQDSNEPINIPGGSLQILRTIADCKTRWGSTLASWKRLLELKEAIKRTLVTLRLDSNSSAIKDWKKLRKRYLKDCEWKLLEELCKLFQPIERATTFLGGEKYCTISLIYSTLESIRFYYTPLIEDDDENEEGIEDDDDELEDDDEESDDENEGESESDEEEEDEQRIRPNVTTRQQSQHQQLQQQSQQQQSQHQQHQQQPQRQHHQQQLNTASIINKVQKEIYGALFDYWNDPPMAMLLATILDPRCKRTHGWPNELRERVKVELKVQYDEIKPQNNTQPEENFSNNNSSIDRFHAYIFGPQVIEENEDTEFDNYFRTPQASYDTNPFQWWQNNKDSFPVLYELARKYLCIPATSVPSERLFSDAGNQICEERNRLKASTVTELLFLKRNSEYFNVFK</sequence>
<comment type="subcellular location">
    <subcellularLocation>
        <location evidence="1">Nucleus</location>
    </subcellularLocation>
</comment>
<protein>
    <recommendedName>
        <fullName evidence="8">HAT C-terminal dimerisation domain-containing protein</fullName>
    </recommendedName>
</protein>
<evidence type="ECO:0000256" key="4">
    <source>
        <dbReference type="ARBA" id="ARBA00022833"/>
    </source>
</evidence>
<evidence type="ECO:0000259" key="8">
    <source>
        <dbReference type="Pfam" id="PF05699"/>
    </source>
</evidence>
<proteinExistence type="predicted"/>
<dbReference type="GO" id="GO:0008270">
    <property type="term" value="F:zinc ion binding"/>
    <property type="evidence" value="ECO:0007669"/>
    <property type="project" value="UniProtKB-KW"/>
</dbReference>
<dbReference type="EMBL" id="BEXD01001171">
    <property type="protein sequence ID" value="GBB92768.1"/>
    <property type="molecule type" value="Genomic_DNA"/>
</dbReference>
<gene>
    <name evidence="9" type="ORF">RclHR1_20510007</name>
</gene>
<feature type="domain" description="HAT C-terminal dimerisation" evidence="8">
    <location>
        <begin position="627"/>
        <end position="706"/>
    </location>
</feature>
<feature type="region of interest" description="Disordered" evidence="7">
    <location>
        <begin position="1"/>
        <end position="31"/>
    </location>
</feature>
<dbReference type="InterPro" id="IPR012337">
    <property type="entry name" value="RNaseH-like_sf"/>
</dbReference>
<keyword evidence="3" id="KW-0863">Zinc-finger</keyword>